<proteinExistence type="predicted"/>
<comment type="caution">
    <text evidence="1">The sequence shown here is derived from an EMBL/GenBank/DDBJ whole genome shotgun (WGS) entry which is preliminary data.</text>
</comment>
<dbReference type="Proteomes" id="UP001319060">
    <property type="component" value="Unassembled WGS sequence"/>
</dbReference>
<evidence type="ECO:0000313" key="1">
    <source>
        <dbReference type="EMBL" id="MBN3545008.1"/>
    </source>
</evidence>
<organism evidence="1 2">
    <name type="scientific">Fictibacillus barbaricus</name>
    <dbReference type="NCBI Taxonomy" id="182136"/>
    <lineage>
        <taxon>Bacteria</taxon>
        <taxon>Bacillati</taxon>
        <taxon>Bacillota</taxon>
        <taxon>Bacilli</taxon>
        <taxon>Bacillales</taxon>
        <taxon>Fictibacillaceae</taxon>
        <taxon>Fictibacillus</taxon>
    </lineage>
</organism>
<dbReference type="RefSeq" id="WP_188403351.1">
    <property type="nucleotide sequence ID" value="NZ_BMCE01000002.1"/>
</dbReference>
<keyword evidence="2" id="KW-1185">Reference proteome</keyword>
<sequence>MNSSLNYNLRTQFYFMTDQRTLSDILNQLSLYRINMNGYVQTEIVRDGSKLNILRIVTGTTEGENEYDLNTMRNILKHYRVRFQEKSVVQVLEILPEAPGQINAIYGSLWCKLSVNAIYVGDDTKIYLDVSDINQTIEILSQPALEMCP</sequence>
<gene>
    <name evidence="1" type="ORF">JYA64_06865</name>
</gene>
<reference evidence="1 2" key="1">
    <citation type="submission" date="2021-01" db="EMBL/GenBank/DDBJ databases">
        <title>Genome Sequencing of Type Strains.</title>
        <authorList>
            <person name="Lemaire J.F."/>
            <person name="Inderbitzin P."/>
            <person name="Collins S.B."/>
            <person name="Wespe N."/>
            <person name="Knight-Connoni V."/>
        </authorList>
    </citation>
    <scope>NUCLEOTIDE SEQUENCE [LARGE SCALE GENOMIC DNA]</scope>
    <source>
        <strain evidence="1 2">DSM 14730</strain>
    </source>
</reference>
<evidence type="ECO:0000313" key="2">
    <source>
        <dbReference type="Proteomes" id="UP001319060"/>
    </source>
</evidence>
<dbReference type="EMBL" id="JAFHKS010000042">
    <property type="protein sequence ID" value="MBN3545008.1"/>
    <property type="molecule type" value="Genomic_DNA"/>
</dbReference>
<name>A0ABS2ZCI1_9BACL</name>
<protein>
    <recommendedName>
        <fullName evidence="3">ACT domain-containing protein</fullName>
    </recommendedName>
</protein>
<evidence type="ECO:0008006" key="3">
    <source>
        <dbReference type="Google" id="ProtNLM"/>
    </source>
</evidence>
<accession>A0ABS2ZCI1</accession>